<gene>
    <name evidence="2" type="ORF">PCOR1329_LOCUS30880</name>
</gene>
<sequence length="292" mass="32809">MELGGSDEDTWDVAFSDEHIRAICANVVAEQLKDLKKEVDSAVATSISESELPRKLDKYIQVTLNPRLDELRREFTTKSDTLSAIVQSVDTKVEAHTKDIQELEDTVKQLQAELAVANQRPSKPVVFSFAFEREVDYSIIKINAGKLVSKAKVQEALQPWLEVDAGFAADWWSIECRDVLSRVFTVRVAGGEGLTARRVAKALSMLRVDGHWRQFEIEAHSGEGATKLHVSADKNPRTIKPEIMGRKVKGLLTTFLGNSHRLFLDRERGWLSAKWNVATINRLGLDKDRLAE</sequence>
<evidence type="ECO:0000313" key="2">
    <source>
        <dbReference type="EMBL" id="CAK0833050.1"/>
    </source>
</evidence>
<feature type="coiled-coil region" evidence="1">
    <location>
        <begin position="86"/>
        <end position="120"/>
    </location>
</feature>
<organism evidence="2 3">
    <name type="scientific">Prorocentrum cordatum</name>
    <dbReference type="NCBI Taxonomy" id="2364126"/>
    <lineage>
        <taxon>Eukaryota</taxon>
        <taxon>Sar</taxon>
        <taxon>Alveolata</taxon>
        <taxon>Dinophyceae</taxon>
        <taxon>Prorocentrales</taxon>
        <taxon>Prorocentraceae</taxon>
        <taxon>Prorocentrum</taxon>
    </lineage>
</organism>
<feature type="non-terminal residue" evidence="2">
    <location>
        <position position="292"/>
    </location>
</feature>
<comment type="caution">
    <text evidence="2">The sequence shown here is derived from an EMBL/GenBank/DDBJ whole genome shotgun (WGS) entry which is preliminary data.</text>
</comment>
<name>A0ABN9SMI0_9DINO</name>
<dbReference type="Proteomes" id="UP001189429">
    <property type="component" value="Unassembled WGS sequence"/>
</dbReference>
<accession>A0ABN9SMI0</accession>
<evidence type="ECO:0000256" key="1">
    <source>
        <dbReference type="SAM" id="Coils"/>
    </source>
</evidence>
<dbReference type="EMBL" id="CAUYUJ010012004">
    <property type="protein sequence ID" value="CAK0833050.1"/>
    <property type="molecule type" value="Genomic_DNA"/>
</dbReference>
<evidence type="ECO:0000313" key="3">
    <source>
        <dbReference type="Proteomes" id="UP001189429"/>
    </source>
</evidence>
<reference evidence="2" key="1">
    <citation type="submission" date="2023-10" db="EMBL/GenBank/DDBJ databases">
        <authorList>
            <person name="Chen Y."/>
            <person name="Shah S."/>
            <person name="Dougan E. K."/>
            <person name="Thang M."/>
            <person name="Chan C."/>
        </authorList>
    </citation>
    <scope>NUCLEOTIDE SEQUENCE [LARGE SCALE GENOMIC DNA]</scope>
</reference>
<proteinExistence type="predicted"/>
<protein>
    <submittedName>
        <fullName evidence="2">Uncharacterized protein</fullName>
    </submittedName>
</protein>
<keyword evidence="3" id="KW-1185">Reference proteome</keyword>
<keyword evidence="1" id="KW-0175">Coiled coil</keyword>